<accession>A0A6J1S2J4</accession>
<dbReference type="SUPFAM" id="SSF144122">
    <property type="entry name" value="Tim10-like"/>
    <property type="match status" value="1"/>
</dbReference>
<sequence>MSDLYGSSSDSKLGDDSNKEKLQEELQQLTALSELQAQVVEFTDVCWDKCMGTPGSKLDSKTQTCMQNCVERFLDVTMFVTQRFAQIVEKNQSMR</sequence>
<keyword evidence="1" id="KW-0999">Mitochondrion inner membrane</keyword>
<keyword evidence="4" id="KW-1185">Reference proteome</keyword>
<dbReference type="InterPro" id="IPR004217">
    <property type="entry name" value="Tim10-like"/>
</dbReference>
<comment type="subunit">
    <text evidence="1">Heterohexamer.</text>
</comment>
<reference evidence="5" key="1">
    <citation type="submission" date="2025-08" db="UniProtKB">
        <authorList>
            <consortium name="RefSeq"/>
        </authorList>
    </citation>
    <scope>IDENTIFICATION</scope>
    <source>
        <tissue evidence="5">Whole organism</tissue>
    </source>
</reference>
<dbReference type="Gene3D" id="1.10.287.810">
    <property type="entry name" value="Mitochondrial import inner membrane translocase subunit tim13 like domains"/>
    <property type="match status" value="1"/>
</dbReference>
<feature type="region of interest" description="Disordered" evidence="2">
    <location>
        <begin position="1"/>
        <end position="20"/>
    </location>
</feature>
<gene>
    <name evidence="5" type="primary">LOC113203111</name>
</gene>
<dbReference type="RefSeq" id="XP_026273405.1">
    <property type="nucleotide sequence ID" value="XM_026417620.2"/>
</dbReference>
<dbReference type="GO" id="GO:0005743">
    <property type="term" value="C:mitochondrial inner membrane"/>
    <property type="evidence" value="ECO:0007669"/>
    <property type="project" value="UniProtKB-SubCell"/>
</dbReference>
<protein>
    <recommendedName>
        <fullName evidence="1">Mitochondrial import inner membrane translocase subunit</fullName>
    </recommendedName>
</protein>
<dbReference type="InterPro" id="IPR035427">
    <property type="entry name" value="Tim10-like_dom_sf"/>
</dbReference>
<dbReference type="Pfam" id="PF02953">
    <property type="entry name" value="zf-Tim10_DDP"/>
    <property type="match status" value="1"/>
</dbReference>
<organism evidence="4 5">
    <name type="scientific">Frankliniella occidentalis</name>
    <name type="common">Western flower thrips</name>
    <name type="synonym">Euthrips occidentalis</name>
    <dbReference type="NCBI Taxonomy" id="133901"/>
    <lineage>
        <taxon>Eukaryota</taxon>
        <taxon>Metazoa</taxon>
        <taxon>Ecdysozoa</taxon>
        <taxon>Arthropoda</taxon>
        <taxon>Hexapoda</taxon>
        <taxon>Insecta</taxon>
        <taxon>Pterygota</taxon>
        <taxon>Neoptera</taxon>
        <taxon>Paraneoptera</taxon>
        <taxon>Thysanoptera</taxon>
        <taxon>Terebrantia</taxon>
        <taxon>Thripoidea</taxon>
        <taxon>Thripidae</taxon>
        <taxon>Frankliniella</taxon>
    </lineage>
</organism>
<name>A0A6J1S2J4_FRAOC</name>
<evidence type="ECO:0000256" key="1">
    <source>
        <dbReference type="RuleBase" id="RU367043"/>
    </source>
</evidence>
<keyword evidence="1" id="KW-0811">Translocation</keyword>
<dbReference type="KEGG" id="foc:113203111"/>
<dbReference type="AlphaFoldDB" id="A0A6J1S2J4"/>
<dbReference type="Proteomes" id="UP000504606">
    <property type="component" value="Unplaced"/>
</dbReference>
<dbReference type="GO" id="GO:0015031">
    <property type="term" value="P:protein transport"/>
    <property type="evidence" value="ECO:0007669"/>
    <property type="project" value="UniProtKB-KW"/>
</dbReference>
<comment type="domain">
    <text evidence="1">The twin CX3C motif contains 4 conserved Cys residues that form 2 disulfide bonds in the mitochondrial intermembrane space.</text>
</comment>
<keyword evidence="1" id="KW-0143">Chaperone</keyword>
<proteinExistence type="inferred from homology"/>
<keyword evidence="1" id="KW-0472">Membrane</keyword>
<keyword evidence="1" id="KW-0813">Transport</keyword>
<evidence type="ECO:0000313" key="5">
    <source>
        <dbReference type="RefSeq" id="XP_026273405.1"/>
    </source>
</evidence>
<dbReference type="GeneID" id="113203111"/>
<keyword evidence="1" id="KW-1015">Disulfide bond</keyword>
<comment type="function">
    <text evidence="1">Mitochondrial intermembrane chaperone that participates in the import and insertion of some multi-pass transmembrane proteins into the mitochondrial inner membrane. Also required for the transfer of beta-barrel precursors from the TOM complex to the sorting and assembly machinery (SAM complex) of the outer membrane. Acts as a chaperone-like protein that protects the hydrophobic precursors from aggregation and guide them through the mitochondrial intermembrane space.</text>
</comment>
<evidence type="ECO:0000259" key="3">
    <source>
        <dbReference type="Pfam" id="PF02953"/>
    </source>
</evidence>
<evidence type="ECO:0000313" key="4">
    <source>
        <dbReference type="Proteomes" id="UP000504606"/>
    </source>
</evidence>
<keyword evidence="1" id="KW-0496">Mitochondrion</keyword>
<dbReference type="OrthoDB" id="344165at2759"/>
<evidence type="ECO:0000256" key="2">
    <source>
        <dbReference type="SAM" id="MobiDB-lite"/>
    </source>
</evidence>
<keyword evidence="1" id="KW-0653">Protein transport</keyword>
<feature type="domain" description="Tim10-like" evidence="3">
    <location>
        <begin position="25"/>
        <end position="86"/>
    </location>
</feature>
<comment type="similarity">
    <text evidence="1">Belongs to the small Tim family.</text>
</comment>
<feature type="compositionally biased region" description="Low complexity" evidence="2">
    <location>
        <begin position="1"/>
        <end position="11"/>
    </location>
</feature>
<comment type="subcellular location">
    <subcellularLocation>
        <location evidence="1">Mitochondrion inner membrane</location>
        <topology evidence="1">Peripheral membrane protein</topology>
        <orientation evidence="1">Intermembrane side</orientation>
    </subcellularLocation>
</comment>